<sequence length="221" mass="25623">MIRKREVAKRIFAYELVRSTHQIEDSGLKYVLTPTGERANRIFSVAVLLDKEEIGADTNLWRLRLADPTGSFYAYVGKYQPDAIEIVADIDVPELIAVVGKIRVFEGISRKLVSVRPENIAVVDIPVRDFWVIETAKKTLERIKAMEKDRGEDAKLAKQIYNPDLNEYKEIVRKALETVKEDFKIVKEIEKVEVEEEEKFEFAGFEFEEEDFDLSDLFEEE</sequence>
<dbReference type="EMBL" id="DTPI01000032">
    <property type="protein sequence ID" value="HGE66826.1"/>
    <property type="molecule type" value="Genomic_DNA"/>
</dbReference>
<dbReference type="EMBL" id="DTAK01000012">
    <property type="protein sequence ID" value="HGU58917.1"/>
    <property type="molecule type" value="Genomic_DNA"/>
</dbReference>
<gene>
    <name evidence="2" type="ORF">ENT89_01680</name>
    <name evidence="1" type="ORF">ENX77_06920</name>
</gene>
<proteinExistence type="predicted"/>
<reference evidence="2" key="1">
    <citation type="journal article" date="2020" name="mSystems">
        <title>Genome- and Community-Level Interaction Insights into Carbon Utilization and Element Cycling Functions of Hydrothermarchaeota in Hydrothermal Sediment.</title>
        <authorList>
            <person name="Zhou Z."/>
            <person name="Liu Y."/>
            <person name="Xu W."/>
            <person name="Pan J."/>
            <person name="Luo Z.H."/>
            <person name="Li M."/>
        </authorList>
    </citation>
    <scope>NUCLEOTIDE SEQUENCE [LARGE SCALE GENOMIC DNA]</scope>
    <source>
        <strain evidence="2">SpSt-62</strain>
        <strain evidence="1">SpSt-97</strain>
    </source>
</reference>
<name>A0A7C4W3F4_9EURY</name>
<organism evidence="2">
    <name type="scientific">Geoglobus ahangari</name>
    <dbReference type="NCBI Taxonomy" id="113653"/>
    <lineage>
        <taxon>Archaea</taxon>
        <taxon>Methanobacteriati</taxon>
        <taxon>Methanobacteriota</taxon>
        <taxon>Archaeoglobi</taxon>
        <taxon>Archaeoglobales</taxon>
        <taxon>Archaeoglobaceae</taxon>
        <taxon>Geoglobus</taxon>
    </lineage>
</organism>
<evidence type="ECO:0000313" key="2">
    <source>
        <dbReference type="EMBL" id="HGU58917.1"/>
    </source>
</evidence>
<comment type="caution">
    <text evidence="2">The sequence shown here is derived from an EMBL/GenBank/DDBJ whole genome shotgun (WGS) entry which is preliminary data.</text>
</comment>
<dbReference type="AlphaFoldDB" id="A0A7C4W3F4"/>
<evidence type="ECO:0000313" key="1">
    <source>
        <dbReference type="EMBL" id="HGE66826.1"/>
    </source>
</evidence>
<protein>
    <submittedName>
        <fullName evidence="2">Uncharacterized protein</fullName>
    </submittedName>
</protein>
<accession>A0A7C4W3F4</accession>